<keyword evidence="1" id="KW-0560">Oxidoreductase</keyword>
<keyword evidence="2" id="KW-1185">Reference proteome</keyword>
<evidence type="ECO:0000313" key="2">
    <source>
        <dbReference type="Proteomes" id="UP001375539"/>
    </source>
</evidence>
<reference evidence="1" key="1">
    <citation type="submission" date="2024-03" db="EMBL/GenBank/DDBJ databases">
        <title>Novel Streptomyces species of biotechnological and ecological value are a feature of Machair soil.</title>
        <authorList>
            <person name="Prole J.R."/>
            <person name="Goodfellow M."/>
            <person name="Allenby N."/>
            <person name="Ward A.C."/>
        </authorList>
    </citation>
    <scope>NUCLEOTIDE SEQUENCE</scope>
    <source>
        <strain evidence="1">MS1.AVA.4</strain>
    </source>
</reference>
<gene>
    <name evidence="1" type="ORF">WKI58_37060</name>
</gene>
<sequence>MIIDAAELDAASAYKLLIGSVIPRAVAWVSTVSPEGVANLAPISFFTPVGRKPPMVSITLQPRSDGVTMKDTFVNIRDTGEFVTNLATLPQADAMHASAFEFDPGVDEFEALGLEKEPSEVVRPPRVKDAPIAFECVVDRIIPVGDDGVDHVVWGRVVRFHIRDDLYLERGRIDTAALPAVARLAGEYTVVDNVFTTPLDEELLKARHGHRMRSLDAQGAQSAGWCPLDGKDRSPSGAASASGT</sequence>
<proteinExistence type="predicted"/>
<dbReference type="EMBL" id="JBBKAI010000002">
    <property type="protein sequence ID" value="MEJ8662043.1"/>
    <property type="molecule type" value="Genomic_DNA"/>
</dbReference>
<dbReference type="Proteomes" id="UP001375539">
    <property type="component" value="Unassembled WGS sequence"/>
</dbReference>
<dbReference type="EC" id="1.5.1.-" evidence="1"/>
<evidence type="ECO:0000313" key="1">
    <source>
        <dbReference type="EMBL" id="MEJ8662043.1"/>
    </source>
</evidence>
<protein>
    <submittedName>
        <fullName evidence="1">Flavin reductase family protein</fullName>
        <ecNumber evidence="1">1.5.1.-</ecNumber>
    </submittedName>
</protein>
<accession>A0ACC6QUZ0</accession>
<name>A0ACC6QUZ0_9ACTN</name>
<comment type="caution">
    <text evidence="1">The sequence shown here is derived from an EMBL/GenBank/DDBJ whole genome shotgun (WGS) entry which is preliminary data.</text>
</comment>
<organism evidence="1 2">
    <name type="scientific">Streptomyces pratisoli</name>
    <dbReference type="NCBI Taxonomy" id="3139917"/>
    <lineage>
        <taxon>Bacteria</taxon>
        <taxon>Bacillati</taxon>
        <taxon>Actinomycetota</taxon>
        <taxon>Actinomycetes</taxon>
        <taxon>Kitasatosporales</taxon>
        <taxon>Streptomycetaceae</taxon>
        <taxon>Streptomyces</taxon>
    </lineage>
</organism>